<reference evidence="3 4" key="1">
    <citation type="submission" date="2018-01" db="EMBL/GenBank/DDBJ databases">
        <title>Whole genome analyses suggest that Burkholderia sensu lato contains two further novel genera in the rhizoxinica-symbiotica group Mycetohabitans gen. nov., and Trinickia gen. nov.: implications for the evolution of diazotrophy and nodulation in the Burkholderiaceae.</title>
        <authorList>
            <person name="Estrada-de los Santos P."/>
            <person name="Palmer M."/>
            <person name="Chavez-Ramirez B."/>
            <person name="Beukes C."/>
            <person name="Steenkamp E.T."/>
            <person name="Hirsch A.M."/>
            <person name="Manyaka P."/>
            <person name="Maluk M."/>
            <person name="Lafos M."/>
            <person name="Crook M."/>
            <person name="Gross E."/>
            <person name="Simon M.F."/>
            <person name="Bueno dos Reis Junior F."/>
            <person name="Poole P.S."/>
            <person name="Venter S.N."/>
            <person name="James E.K."/>
        </authorList>
    </citation>
    <scope>NUCLEOTIDE SEQUENCE [LARGE SCALE GENOMIC DNA]</scope>
    <source>
        <strain evidence="3 4">GIMN1.004</strain>
    </source>
</reference>
<evidence type="ECO:0000313" key="4">
    <source>
        <dbReference type="Proteomes" id="UP000235616"/>
    </source>
</evidence>
<dbReference type="CDD" id="cd00118">
    <property type="entry name" value="LysM"/>
    <property type="match status" value="1"/>
</dbReference>
<feature type="region of interest" description="Disordered" evidence="1">
    <location>
        <begin position="134"/>
        <end position="157"/>
    </location>
</feature>
<evidence type="ECO:0000313" key="3">
    <source>
        <dbReference type="EMBL" id="PMS14646.1"/>
    </source>
</evidence>
<feature type="domain" description="LysM" evidence="2">
    <location>
        <begin position="196"/>
        <end position="241"/>
    </location>
</feature>
<dbReference type="Pfam" id="PF01476">
    <property type="entry name" value="LysM"/>
    <property type="match status" value="1"/>
</dbReference>
<name>A0A2N7VBV5_9BURK</name>
<dbReference type="SMART" id="SM00257">
    <property type="entry name" value="LysM"/>
    <property type="match status" value="1"/>
</dbReference>
<keyword evidence="4" id="KW-1185">Reference proteome</keyword>
<dbReference type="OrthoDB" id="192249at2"/>
<organism evidence="3 4">
    <name type="scientific">Trinickia dabaoshanensis</name>
    <dbReference type="NCBI Taxonomy" id="564714"/>
    <lineage>
        <taxon>Bacteria</taxon>
        <taxon>Pseudomonadati</taxon>
        <taxon>Pseudomonadota</taxon>
        <taxon>Betaproteobacteria</taxon>
        <taxon>Burkholderiales</taxon>
        <taxon>Burkholderiaceae</taxon>
        <taxon>Trinickia</taxon>
    </lineage>
</organism>
<sequence>MATKENAKGGRFRGNLDSLFYGGKDGVANAVSDGVSAGISSGYTALAVAAREEGALPGPIGWVGNAVTLTIGVATSGSTCNVIGTFAGTGAGILAGAAALPGGPLGQYVAGTLASWATQKAVTALCETLEGDVDGHAPKHPPPAHAKPVTFAPPSVSGEPKLPPQFAHLPLTGDAATMAAAIVKCRPSPDYSGSDGAYTIQHGQSLSSIARHNGVSVLLLEATNPQIIDPAAVRVGQIIRLPATAKDYVAGNDVVSAGCPIPDDSRQTTTLTHALRQSAGTTVSVVAENSGQIAVLSPSSGKAIMIANDGAATSQALSAYDRRLGDIYTEAVAKGYVTQTTHSALAGRSAETADAMEAGARSRDPKAAEPNIYGLDGQGNIARSLVSGDLQAGKAHAEQWLEKHGSRQDVPVRLKAAP</sequence>
<dbReference type="Gene3D" id="3.10.350.10">
    <property type="entry name" value="LysM domain"/>
    <property type="match status" value="1"/>
</dbReference>
<protein>
    <recommendedName>
        <fullName evidence="2">LysM domain-containing protein</fullName>
    </recommendedName>
</protein>
<dbReference type="PROSITE" id="PS51782">
    <property type="entry name" value="LYSM"/>
    <property type="match status" value="1"/>
</dbReference>
<dbReference type="AlphaFoldDB" id="A0A2N7VBV5"/>
<dbReference type="InterPro" id="IPR018392">
    <property type="entry name" value="LysM"/>
</dbReference>
<evidence type="ECO:0000256" key="1">
    <source>
        <dbReference type="SAM" id="MobiDB-lite"/>
    </source>
</evidence>
<dbReference type="RefSeq" id="WP_102649247.1">
    <property type="nucleotide sequence ID" value="NZ_PNYA01000042.1"/>
</dbReference>
<proteinExistence type="predicted"/>
<evidence type="ECO:0000259" key="2">
    <source>
        <dbReference type="PROSITE" id="PS51782"/>
    </source>
</evidence>
<dbReference type="EMBL" id="PNYA01000042">
    <property type="protein sequence ID" value="PMS14646.1"/>
    <property type="molecule type" value="Genomic_DNA"/>
</dbReference>
<gene>
    <name evidence="3" type="ORF">C0Z18_30840</name>
</gene>
<comment type="caution">
    <text evidence="3">The sequence shown here is derived from an EMBL/GenBank/DDBJ whole genome shotgun (WGS) entry which is preliminary data.</text>
</comment>
<dbReference type="SUPFAM" id="SSF54106">
    <property type="entry name" value="LysM domain"/>
    <property type="match status" value="1"/>
</dbReference>
<accession>A0A2N7VBV5</accession>
<dbReference type="Proteomes" id="UP000235616">
    <property type="component" value="Unassembled WGS sequence"/>
</dbReference>
<dbReference type="InterPro" id="IPR036779">
    <property type="entry name" value="LysM_dom_sf"/>
</dbReference>